<dbReference type="Proteomes" id="UP001152803">
    <property type="component" value="Unassembled WGS sequence"/>
</dbReference>
<keyword evidence="4" id="KW-1185">Reference proteome</keyword>
<dbReference type="GO" id="GO:0030488">
    <property type="term" value="P:tRNA methylation"/>
    <property type="evidence" value="ECO:0007669"/>
    <property type="project" value="TreeGrafter"/>
</dbReference>
<dbReference type="Pfam" id="PF25150">
    <property type="entry name" value="TPR_Trm732"/>
    <property type="match status" value="1"/>
</dbReference>
<protein>
    <recommendedName>
        <fullName evidence="2">tRNA (32-2'-O)-methyltransferase regulator THADA-like TPR repeats region domain-containing protein</fullName>
    </recommendedName>
</protein>
<evidence type="ECO:0000256" key="1">
    <source>
        <dbReference type="SAM" id="MobiDB-lite"/>
    </source>
</evidence>
<comment type="caution">
    <text evidence="3">The sequence shown here is derived from an EMBL/GenBank/DDBJ whole genome shotgun (WGS) entry which is preliminary data.</text>
</comment>
<dbReference type="EMBL" id="JAFJMO010000011">
    <property type="protein sequence ID" value="KAJ8263675.1"/>
    <property type="molecule type" value="Genomic_DNA"/>
</dbReference>
<dbReference type="InterPro" id="IPR056843">
    <property type="entry name" value="THADA-like_TPR"/>
</dbReference>
<dbReference type="PANTHER" id="PTHR14387">
    <property type="entry name" value="THADA/DEATH RECEPTOR INTERACTING PROTEIN"/>
    <property type="match status" value="1"/>
</dbReference>
<dbReference type="InterPro" id="IPR051954">
    <property type="entry name" value="tRNA_methyltransferase_THADA"/>
</dbReference>
<feature type="domain" description="tRNA (32-2'-O)-methyltransferase regulator THADA-like TPR repeats region" evidence="2">
    <location>
        <begin position="529"/>
        <end position="756"/>
    </location>
</feature>
<name>A0A9Q1DAS4_CONCO</name>
<dbReference type="AlphaFoldDB" id="A0A9Q1DAS4"/>
<dbReference type="OrthoDB" id="73997at2759"/>
<gene>
    <name evidence="3" type="ORF">COCON_G00161320</name>
</gene>
<organism evidence="3 4">
    <name type="scientific">Conger conger</name>
    <name type="common">Conger eel</name>
    <name type="synonym">Muraena conger</name>
    <dbReference type="NCBI Taxonomy" id="82655"/>
    <lineage>
        <taxon>Eukaryota</taxon>
        <taxon>Metazoa</taxon>
        <taxon>Chordata</taxon>
        <taxon>Craniata</taxon>
        <taxon>Vertebrata</taxon>
        <taxon>Euteleostomi</taxon>
        <taxon>Actinopterygii</taxon>
        <taxon>Neopterygii</taxon>
        <taxon>Teleostei</taxon>
        <taxon>Anguilliformes</taxon>
        <taxon>Congridae</taxon>
        <taxon>Conger</taxon>
    </lineage>
</organism>
<feature type="region of interest" description="Disordered" evidence="1">
    <location>
        <begin position="688"/>
        <end position="708"/>
    </location>
</feature>
<dbReference type="PANTHER" id="PTHR14387:SF0">
    <property type="entry name" value="DUF2428 DOMAIN-CONTAINING PROTEIN"/>
    <property type="match status" value="1"/>
</dbReference>
<reference evidence="3" key="1">
    <citation type="journal article" date="2023" name="Science">
        <title>Genome structures resolve the early diversification of teleost fishes.</title>
        <authorList>
            <person name="Parey E."/>
            <person name="Louis A."/>
            <person name="Montfort J."/>
            <person name="Bouchez O."/>
            <person name="Roques C."/>
            <person name="Iampietro C."/>
            <person name="Lluch J."/>
            <person name="Castinel A."/>
            <person name="Donnadieu C."/>
            <person name="Desvignes T."/>
            <person name="Floi Bucao C."/>
            <person name="Jouanno E."/>
            <person name="Wen M."/>
            <person name="Mejri S."/>
            <person name="Dirks R."/>
            <person name="Jansen H."/>
            <person name="Henkel C."/>
            <person name="Chen W.J."/>
            <person name="Zahm M."/>
            <person name="Cabau C."/>
            <person name="Klopp C."/>
            <person name="Thompson A.W."/>
            <person name="Robinson-Rechavi M."/>
            <person name="Braasch I."/>
            <person name="Lecointre G."/>
            <person name="Bobe J."/>
            <person name="Postlethwait J.H."/>
            <person name="Berthelot C."/>
            <person name="Roest Crollius H."/>
            <person name="Guiguen Y."/>
        </authorList>
    </citation>
    <scope>NUCLEOTIDE SEQUENCE</scope>
    <source>
        <strain evidence="3">Concon-B</strain>
    </source>
</reference>
<dbReference type="GO" id="GO:0005829">
    <property type="term" value="C:cytosol"/>
    <property type="evidence" value="ECO:0007669"/>
    <property type="project" value="TreeGrafter"/>
</dbReference>
<sequence>MFRDESVQSHIDACEIVYLDAKEDLSTDVTRTLTLVIGKLKACTSNSAKRAKERCLDEASQLLKGVQTKPLQALEINRIVPFVRLLIAMQLDMLHISTACRKLDQMLQQLSEVNHSLVHEETKACVMTLIDTDQILSVKDLQTVCMFLEDSSAGREVCRQACSSLLGRLADVFAVALEQEASRNGEWCYLAVKVCLQVFQLLHREVAPMVWEEKSEHLAVQNILKHLMSIILGEVWHRDTRLLSGTAVSMLINTAPPGGREGGLAAWNLLQVSSAEPWLLCVGRLRVDCRPRGCDGVDRLAVTRGLLTCCRKHILTSPLDNSRTCLILDGLFPVVSALFEENLDCHYYVFQVLTLWLKSLKDCLEEVWEVCGSPLLREESGLPREESGLLQKLTQVIWNSAESPLEGVSEFVHSSFRLLLEIYELDRQRLGDTEKPLYLALLRRVSSLPWEAKAKYFPLSALLPYAGTNTVLQQFPELPGHLLKCLSTNHLSPCASDVYKALLQQQRRELCGGVGQGPPPPEAELAAAWARRWRPMVLEALTSDVTLLQNSASSCLLPQTLRTFPGAFRALLAPLEPGRPGHLRAWTCVMSARRAASGAWPLEGPRAADTLRLALGSLDDGVRLAALNLLCCSPKTSQPPTPAELSAMRAFLPLNLNSESAPFRQHLQAGVRRFLVRIRDSCLARLKARKGRGGGGGGASPGREEDSGLEEGVGFVDWLAQLPLACLAPGHSFQRKKTVLLLLSVVLETCTDTWSPDKKKGQPPANMADLISFARQRGQWDFFSRPRLLVLIGCLEDSTNEVRELAAGLLLRFFPRPCPRTSAPPCWRGPRGSCVAPASRTPRRGRCRSAHCC</sequence>
<evidence type="ECO:0000313" key="4">
    <source>
        <dbReference type="Proteomes" id="UP001152803"/>
    </source>
</evidence>
<accession>A0A9Q1DAS4</accession>
<evidence type="ECO:0000259" key="2">
    <source>
        <dbReference type="Pfam" id="PF25150"/>
    </source>
</evidence>
<proteinExistence type="predicted"/>
<evidence type="ECO:0000313" key="3">
    <source>
        <dbReference type="EMBL" id="KAJ8263675.1"/>
    </source>
</evidence>